<feature type="non-terminal residue" evidence="2">
    <location>
        <position position="1"/>
    </location>
</feature>
<keyword evidence="3" id="KW-1185">Reference proteome</keyword>
<accession>A0AAD4BH60</accession>
<feature type="region of interest" description="Disordered" evidence="1">
    <location>
        <begin position="326"/>
        <end position="349"/>
    </location>
</feature>
<dbReference type="Proteomes" id="UP001194468">
    <property type="component" value="Unassembled WGS sequence"/>
</dbReference>
<evidence type="ECO:0000313" key="3">
    <source>
        <dbReference type="Proteomes" id="UP001194468"/>
    </source>
</evidence>
<feature type="compositionally biased region" description="Polar residues" evidence="1">
    <location>
        <begin position="326"/>
        <end position="335"/>
    </location>
</feature>
<gene>
    <name evidence="2" type="ORF">L210DRAFT_885732</name>
</gene>
<evidence type="ECO:0000313" key="2">
    <source>
        <dbReference type="EMBL" id="KAF8428876.1"/>
    </source>
</evidence>
<dbReference type="EMBL" id="WHUW01000071">
    <property type="protein sequence ID" value="KAF8428876.1"/>
    <property type="molecule type" value="Genomic_DNA"/>
</dbReference>
<comment type="caution">
    <text evidence="2">The sequence shown here is derived from an EMBL/GenBank/DDBJ whole genome shotgun (WGS) entry which is preliminary data.</text>
</comment>
<evidence type="ECO:0000256" key="1">
    <source>
        <dbReference type="SAM" id="MobiDB-lite"/>
    </source>
</evidence>
<protein>
    <submittedName>
        <fullName evidence="2">Uncharacterized protein</fullName>
    </submittedName>
</protein>
<sequence>MQSERHKAASPILRIVTDGYADLRINQRAIPDTRRFASIFPLEVPVAASADCGDASHEEQDDTDDLSRFEFVAALNKNASASQVASVASTDQSSTLSAAQQVVTRYRAVHGSDYAPEHVTTETVSHIPDDQRSMYTLAASSDTQSMMDMMWRPKPKVHMRRADQRALMQAQSQAIAMMNNAGLKPSTQIQCRRRGCADILPDVEALKYHLHIHNIADSAAKRNDTPGFTTRKPSSLVECSASDSKAPKRSHSRSKSFLGTQHKRLATSPLPRKLSAGSLLPSLFSPRESTPEVPGVPSLTTVAKAFTPDPSTNKLTGLLPVCTYETPSTHTSTPSRGRRKRKESMAVSVDTECTPSIAMLLSPPLS</sequence>
<feature type="region of interest" description="Disordered" evidence="1">
    <location>
        <begin position="220"/>
        <end position="272"/>
    </location>
</feature>
<reference evidence="2" key="1">
    <citation type="submission" date="2019-10" db="EMBL/GenBank/DDBJ databases">
        <authorList>
            <consortium name="DOE Joint Genome Institute"/>
            <person name="Kuo A."/>
            <person name="Miyauchi S."/>
            <person name="Kiss E."/>
            <person name="Drula E."/>
            <person name="Kohler A."/>
            <person name="Sanchez-Garcia M."/>
            <person name="Andreopoulos B."/>
            <person name="Barry K.W."/>
            <person name="Bonito G."/>
            <person name="Buee M."/>
            <person name="Carver A."/>
            <person name="Chen C."/>
            <person name="Cichocki N."/>
            <person name="Clum A."/>
            <person name="Culley D."/>
            <person name="Crous P.W."/>
            <person name="Fauchery L."/>
            <person name="Girlanda M."/>
            <person name="Hayes R."/>
            <person name="Keri Z."/>
            <person name="LaButti K."/>
            <person name="Lipzen A."/>
            <person name="Lombard V."/>
            <person name="Magnuson J."/>
            <person name="Maillard F."/>
            <person name="Morin E."/>
            <person name="Murat C."/>
            <person name="Nolan M."/>
            <person name="Ohm R."/>
            <person name="Pangilinan J."/>
            <person name="Pereira M."/>
            <person name="Perotto S."/>
            <person name="Peter M."/>
            <person name="Riley R."/>
            <person name="Sitrit Y."/>
            <person name="Stielow B."/>
            <person name="Szollosi G."/>
            <person name="Zifcakova L."/>
            <person name="Stursova M."/>
            <person name="Spatafora J.W."/>
            <person name="Tedersoo L."/>
            <person name="Vaario L.-M."/>
            <person name="Yamada A."/>
            <person name="Yan M."/>
            <person name="Wang P."/>
            <person name="Xu J."/>
            <person name="Bruns T."/>
            <person name="Baldrian P."/>
            <person name="Vilgalys R."/>
            <person name="Henrissat B."/>
            <person name="Grigoriev I.V."/>
            <person name="Hibbett D."/>
            <person name="Nagy L.G."/>
            <person name="Martin F.M."/>
        </authorList>
    </citation>
    <scope>NUCLEOTIDE SEQUENCE</scope>
    <source>
        <strain evidence="2">BED1</strain>
    </source>
</reference>
<organism evidence="2 3">
    <name type="scientific">Boletus edulis BED1</name>
    <dbReference type="NCBI Taxonomy" id="1328754"/>
    <lineage>
        <taxon>Eukaryota</taxon>
        <taxon>Fungi</taxon>
        <taxon>Dikarya</taxon>
        <taxon>Basidiomycota</taxon>
        <taxon>Agaricomycotina</taxon>
        <taxon>Agaricomycetes</taxon>
        <taxon>Agaricomycetidae</taxon>
        <taxon>Boletales</taxon>
        <taxon>Boletineae</taxon>
        <taxon>Boletaceae</taxon>
        <taxon>Boletoideae</taxon>
        <taxon>Boletus</taxon>
    </lineage>
</organism>
<dbReference type="AlphaFoldDB" id="A0AAD4BH60"/>
<name>A0AAD4BH60_BOLED</name>
<reference evidence="2" key="2">
    <citation type="journal article" date="2020" name="Nat. Commun.">
        <title>Large-scale genome sequencing of mycorrhizal fungi provides insights into the early evolution of symbiotic traits.</title>
        <authorList>
            <person name="Miyauchi S."/>
            <person name="Kiss E."/>
            <person name="Kuo A."/>
            <person name="Drula E."/>
            <person name="Kohler A."/>
            <person name="Sanchez-Garcia M."/>
            <person name="Morin E."/>
            <person name="Andreopoulos B."/>
            <person name="Barry K.W."/>
            <person name="Bonito G."/>
            <person name="Buee M."/>
            <person name="Carver A."/>
            <person name="Chen C."/>
            <person name="Cichocki N."/>
            <person name="Clum A."/>
            <person name="Culley D."/>
            <person name="Crous P.W."/>
            <person name="Fauchery L."/>
            <person name="Girlanda M."/>
            <person name="Hayes R.D."/>
            <person name="Keri Z."/>
            <person name="LaButti K."/>
            <person name="Lipzen A."/>
            <person name="Lombard V."/>
            <person name="Magnuson J."/>
            <person name="Maillard F."/>
            <person name="Murat C."/>
            <person name="Nolan M."/>
            <person name="Ohm R.A."/>
            <person name="Pangilinan J."/>
            <person name="Pereira M.F."/>
            <person name="Perotto S."/>
            <person name="Peter M."/>
            <person name="Pfister S."/>
            <person name="Riley R."/>
            <person name="Sitrit Y."/>
            <person name="Stielow J.B."/>
            <person name="Szollosi G."/>
            <person name="Zifcakova L."/>
            <person name="Stursova M."/>
            <person name="Spatafora J.W."/>
            <person name="Tedersoo L."/>
            <person name="Vaario L.M."/>
            <person name="Yamada A."/>
            <person name="Yan M."/>
            <person name="Wang P."/>
            <person name="Xu J."/>
            <person name="Bruns T."/>
            <person name="Baldrian P."/>
            <person name="Vilgalys R."/>
            <person name="Dunand C."/>
            <person name="Henrissat B."/>
            <person name="Grigoriev I.V."/>
            <person name="Hibbett D."/>
            <person name="Nagy L.G."/>
            <person name="Martin F.M."/>
        </authorList>
    </citation>
    <scope>NUCLEOTIDE SEQUENCE</scope>
    <source>
        <strain evidence="2">BED1</strain>
    </source>
</reference>
<proteinExistence type="predicted"/>